<evidence type="ECO:0000256" key="1">
    <source>
        <dbReference type="SAM" id="SignalP"/>
    </source>
</evidence>
<organism evidence="2 3">
    <name type="scientific">Rhizoctonia solani</name>
    <dbReference type="NCBI Taxonomy" id="456999"/>
    <lineage>
        <taxon>Eukaryota</taxon>
        <taxon>Fungi</taxon>
        <taxon>Dikarya</taxon>
        <taxon>Basidiomycota</taxon>
        <taxon>Agaricomycotina</taxon>
        <taxon>Agaricomycetes</taxon>
        <taxon>Cantharellales</taxon>
        <taxon>Ceratobasidiaceae</taxon>
        <taxon>Rhizoctonia</taxon>
    </lineage>
</organism>
<protein>
    <submittedName>
        <fullName evidence="2">Uncharacterized protein</fullName>
    </submittedName>
</protein>
<keyword evidence="1" id="KW-0732">Signal</keyword>
<reference evidence="2" key="1">
    <citation type="submission" date="2021-01" db="EMBL/GenBank/DDBJ databases">
        <authorList>
            <person name="Kaushik A."/>
        </authorList>
    </citation>
    <scope>NUCLEOTIDE SEQUENCE</scope>
    <source>
        <strain evidence="2">AG1-1C</strain>
    </source>
</reference>
<comment type="caution">
    <text evidence="2">The sequence shown here is derived from an EMBL/GenBank/DDBJ whole genome shotgun (WGS) entry which is preliminary data.</text>
</comment>
<dbReference type="EMBL" id="CAJMWS010000691">
    <property type="protein sequence ID" value="CAE6459044.1"/>
    <property type="molecule type" value="Genomic_DNA"/>
</dbReference>
<feature type="chain" id="PRO_5034689653" evidence="1">
    <location>
        <begin position="23"/>
        <end position="144"/>
    </location>
</feature>
<name>A0A8H3BJ76_9AGAM</name>
<dbReference type="AlphaFoldDB" id="A0A8H3BJ76"/>
<gene>
    <name evidence="2" type="ORF">RDB_LOCUS156760</name>
</gene>
<evidence type="ECO:0000313" key="3">
    <source>
        <dbReference type="Proteomes" id="UP000663846"/>
    </source>
</evidence>
<sequence length="144" mass="15078">MISSRLASFLLFAISLGFLVCAAPSPVRDGQSITGAGISRRDSGSMASLTTLEGTTRKSLDDCMRTTTLEGAKKILDSVTVNIRSTTDSLVSKVKVNANSSAKTDLAVRTASVISTIAQKIDVKPEALKNANLLESSKLLGFGV</sequence>
<proteinExistence type="predicted"/>
<accession>A0A8H3BJ76</accession>
<feature type="signal peptide" evidence="1">
    <location>
        <begin position="1"/>
        <end position="22"/>
    </location>
</feature>
<dbReference type="Proteomes" id="UP000663846">
    <property type="component" value="Unassembled WGS sequence"/>
</dbReference>
<evidence type="ECO:0000313" key="2">
    <source>
        <dbReference type="EMBL" id="CAE6459044.1"/>
    </source>
</evidence>